<evidence type="ECO:0000313" key="1">
    <source>
        <dbReference type="EMBL" id="MXV50807.1"/>
    </source>
</evidence>
<name>A0A7K1Y8A8_9SPHI</name>
<reference evidence="1 2" key="1">
    <citation type="submission" date="2019-11" db="EMBL/GenBank/DDBJ databases">
        <title>Pedobacter sp. HMF7647 Genome sequencing and assembly.</title>
        <authorList>
            <person name="Kang H."/>
            <person name="Kim H."/>
            <person name="Joh K."/>
        </authorList>
    </citation>
    <scope>NUCLEOTIDE SEQUENCE [LARGE SCALE GENOMIC DNA]</scope>
    <source>
        <strain evidence="1 2">HMF7647</strain>
    </source>
</reference>
<dbReference type="Proteomes" id="UP000466586">
    <property type="component" value="Unassembled WGS sequence"/>
</dbReference>
<protein>
    <submittedName>
        <fullName evidence="1">DUF4249 family protein</fullName>
    </submittedName>
</protein>
<dbReference type="Pfam" id="PF14054">
    <property type="entry name" value="DUF4249"/>
    <property type="match status" value="1"/>
</dbReference>
<comment type="caution">
    <text evidence="1">The sequence shown here is derived from an EMBL/GenBank/DDBJ whole genome shotgun (WGS) entry which is preliminary data.</text>
</comment>
<dbReference type="EMBL" id="WVHT01000003">
    <property type="protein sequence ID" value="MXV50807.1"/>
    <property type="molecule type" value="Genomic_DNA"/>
</dbReference>
<dbReference type="InterPro" id="IPR013783">
    <property type="entry name" value="Ig-like_fold"/>
</dbReference>
<organism evidence="1 2">
    <name type="scientific">Hufsiella arboris</name>
    <dbReference type="NCBI Taxonomy" id="2695275"/>
    <lineage>
        <taxon>Bacteria</taxon>
        <taxon>Pseudomonadati</taxon>
        <taxon>Bacteroidota</taxon>
        <taxon>Sphingobacteriia</taxon>
        <taxon>Sphingobacteriales</taxon>
        <taxon>Sphingobacteriaceae</taxon>
        <taxon>Hufsiella</taxon>
    </lineage>
</organism>
<dbReference type="PROSITE" id="PS51257">
    <property type="entry name" value="PROKAR_LIPOPROTEIN"/>
    <property type="match status" value="1"/>
</dbReference>
<sequence>MTNVIRLLAFCLAVLVFSSCEKVIDVDVDQSGSQLVIEGNLSNIMATQKVKISRSVMFTDSNNFPAVSGAKVTVTDNQKNIITFRENSPGIYSVTYRGVPGRTYTLNVDIEGQTYTAISVMPSPVKLDTLSLTDISFGSRKYDGVIAQYHDPAKTADQYRFLLSINGKQNKQIFVANDRLTNGNKMLTELYPGFSDNDEDEQEFKPRDSIVVEMQCIDPNVFTYWYTLQSQEARGPGGGVTPSNPPSNISNGALGYFSAHTASARKLIVQ</sequence>
<dbReference type="RefSeq" id="WP_160843996.1">
    <property type="nucleotide sequence ID" value="NZ_WVHT01000003.1"/>
</dbReference>
<dbReference type="Gene3D" id="2.60.40.10">
    <property type="entry name" value="Immunoglobulins"/>
    <property type="match status" value="1"/>
</dbReference>
<accession>A0A7K1Y8A8</accession>
<gene>
    <name evidence="1" type="ORF">GS399_07460</name>
</gene>
<dbReference type="InterPro" id="IPR025345">
    <property type="entry name" value="DUF4249"/>
</dbReference>
<proteinExistence type="predicted"/>
<dbReference type="AlphaFoldDB" id="A0A7K1Y8A8"/>
<evidence type="ECO:0000313" key="2">
    <source>
        <dbReference type="Proteomes" id="UP000466586"/>
    </source>
</evidence>
<keyword evidence="2" id="KW-1185">Reference proteome</keyword>